<comment type="caution">
    <text evidence="1">The sequence shown here is derived from an EMBL/GenBank/DDBJ whole genome shotgun (WGS) entry which is preliminary data.</text>
</comment>
<accession>A0A2G1W769</accession>
<evidence type="ECO:0000313" key="2">
    <source>
        <dbReference type="Proteomes" id="UP000225740"/>
    </source>
</evidence>
<dbReference type="EMBL" id="NIZW01000009">
    <property type="protein sequence ID" value="PHQ34867.1"/>
    <property type="molecule type" value="Genomic_DNA"/>
</dbReference>
<protein>
    <recommendedName>
        <fullName evidence="3">Serine/threonine protein kinase</fullName>
    </recommendedName>
</protein>
<reference evidence="1 2" key="1">
    <citation type="submission" date="2017-06" db="EMBL/GenBank/DDBJ databases">
        <title>Description of Rhodopirellula bahusiensis sp. nov.</title>
        <authorList>
            <person name="Kizina J."/>
            <person name="Harder J."/>
        </authorList>
    </citation>
    <scope>NUCLEOTIDE SEQUENCE [LARGE SCALE GENOMIC DNA]</scope>
    <source>
        <strain evidence="1 2">SWK21</strain>
    </source>
</reference>
<organism evidence="1 2">
    <name type="scientific">Rhodopirellula bahusiensis</name>
    <dbReference type="NCBI Taxonomy" id="2014065"/>
    <lineage>
        <taxon>Bacteria</taxon>
        <taxon>Pseudomonadati</taxon>
        <taxon>Planctomycetota</taxon>
        <taxon>Planctomycetia</taxon>
        <taxon>Pirellulales</taxon>
        <taxon>Pirellulaceae</taxon>
        <taxon>Rhodopirellula</taxon>
    </lineage>
</organism>
<name>A0A2G1W769_9BACT</name>
<dbReference type="Proteomes" id="UP000225740">
    <property type="component" value="Unassembled WGS sequence"/>
</dbReference>
<dbReference type="AlphaFoldDB" id="A0A2G1W769"/>
<evidence type="ECO:0000313" key="1">
    <source>
        <dbReference type="EMBL" id="PHQ34867.1"/>
    </source>
</evidence>
<proteinExistence type="predicted"/>
<evidence type="ECO:0008006" key="3">
    <source>
        <dbReference type="Google" id="ProtNLM"/>
    </source>
</evidence>
<dbReference type="RefSeq" id="WP_099261165.1">
    <property type="nucleotide sequence ID" value="NZ_NIZW01000009.1"/>
</dbReference>
<keyword evidence="2" id="KW-1185">Reference proteome</keyword>
<sequence length="133" mass="14721">MIRLATLSAFIIFCLVGLADENRSRFWGAEAAGVVADVSDLPDSWDKTQNVAWAADVMGQGWGGPIVVGNRWLVSSAVAVETDDQAKEDQHRLWRGTFSRERSVSHAKARSPRRWAYDGNVIALGEQGWTYVI</sequence>
<gene>
    <name evidence="1" type="ORF">CEE69_13465</name>
</gene>
<dbReference type="GeneID" id="90609113"/>